<evidence type="ECO:0000313" key="2">
    <source>
        <dbReference type="EMBL" id="QNR67290.1"/>
    </source>
</evidence>
<sequence>MYRQSYGYLIMMLVMILALTACSSSSIHDYNSAETATAKVKQEDGYYPDKKADKAKNVVSADPRLLQDEDFEISYRSHKIDKNTDIKELIHKWGYSEGFEANNRGYNSGNGTYRRWSLSYPNYEEPEIRFVVLSKIELEGEELVDGESYLVAVSLENPKFKTKRGLKIGDTLGKVLQLYGKPSIVTNGSLLYSKNGLHLRIQWDTETEKVNNIFIEYNMEKSIKQQRSADYVEEDAQPDPDLEPYTIQREQSFTTTLNGWGEVKFISTLKDEDTNDLIQAKFFLKANDEKHVENKILYEFPEFYGNNGKMIDRIKAVSFKDLNQDGRTDIVIIADYITGVNAHGIETLPVAGIYFQKKDNTYTTLPELDMSINQTGHNRTLQNVIQYVIKQRINVQ</sequence>
<gene>
    <name evidence="2" type="ORF">IAQ67_26665</name>
</gene>
<name>A0A7H0Y882_9BACL</name>
<accession>A0A7H0Y882</accession>
<evidence type="ECO:0000256" key="1">
    <source>
        <dbReference type="SAM" id="SignalP"/>
    </source>
</evidence>
<evidence type="ECO:0008006" key="4">
    <source>
        <dbReference type="Google" id="ProtNLM"/>
    </source>
</evidence>
<feature type="signal peptide" evidence="1">
    <location>
        <begin position="1"/>
        <end position="23"/>
    </location>
</feature>
<keyword evidence="1" id="KW-0732">Signal</keyword>
<dbReference type="RefSeq" id="WP_190298196.1">
    <property type="nucleotide sequence ID" value="NZ_CP061172.1"/>
</dbReference>
<proteinExistence type="predicted"/>
<evidence type="ECO:0000313" key="3">
    <source>
        <dbReference type="Proteomes" id="UP000516384"/>
    </source>
</evidence>
<organism evidence="2 3">
    <name type="scientific">Paenibacillus peoriae</name>
    <dbReference type="NCBI Taxonomy" id="59893"/>
    <lineage>
        <taxon>Bacteria</taxon>
        <taxon>Bacillati</taxon>
        <taxon>Bacillota</taxon>
        <taxon>Bacilli</taxon>
        <taxon>Bacillales</taxon>
        <taxon>Paenibacillaceae</taxon>
        <taxon>Paenibacillus</taxon>
    </lineage>
</organism>
<dbReference type="EMBL" id="CP061172">
    <property type="protein sequence ID" value="QNR67290.1"/>
    <property type="molecule type" value="Genomic_DNA"/>
</dbReference>
<reference evidence="2 3" key="1">
    <citation type="submission" date="2020-09" db="EMBL/GenBank/DDBJ databases">
        <title>Characterization of Paenibacillus peoriae strain ZF390 with broad-spectrum antimicrobial activity as a potential biocontrol agent.</title>
        <authorList>
            <person name="Li L."/>
            <person name="Zhao Y."/>
            <person name="Li B."/>
            <person name="Xie X."/>
        </authorList>
    </citation>
    <scope>NUCLEOTIDE SEQUENCE [LARGE SCALE GENOMIC DNA]</scope>
    <source>
        <strain evidence="2 3">ZF390</strain>
    </source>
</reference>
<dbReference type="AlphaFoldDB" id="A0A7H0Y882"/>
<dbReference type="PROSITE" id="PS51257">
    <property type="entry name" value="PROKAR_LIPOPROTEIN"/>
    <property type="match status" value="1"/>
</dbReference>
<dbReference type="Proteomes" id="UP000516384">
    <property type="component" value="Chromosome"/>
</dbReference>
<feature type="chain" id="PRO_5039478416" description="Lipoprotein" evidence="1">
    <location>
        <begin position="24"/>
        <end position="396"/>
    </location>
</feature>
<protein>
    <recommendedName>
        <fullName evidence="4">Lipoprotein</fullName>
    </recommendedName>
</protein>